<dbReference type="InterPro" id="IPR000515">
    <property type="entry name" value="MetI-like"/>
</dbReference>
<feature type="region of interest" description="Disordered" evidence="8">
    <location>
        <begin position="1"/>
        <end position="33"/>
    </location>
</feature>
<dbReference type="FunFam" id="1.10.3720.10:FF:000003">
    <property type="entry name" value="Aliphatic sulfonate ABC transporter permease"/>
    <property type="match status" value="1"/>
</dbReference>
<feature type="transmembrane region" description="Helical" evidence="7">
    <location>
        <begin position="193"/>
        <end position="210"/>
    </location>
</feature>
<dbReference type="RefSeq" id="WP_232057604.1">
    <property type="nucleotide sequence ID" value="NZ_BAAANU010000002.1"/>
</dbReference>
<keyword evidence="5 7" id="KW-1133">Transmembrane helix</keyword>
<sequence length="281" mass="30275">MTDIKAQMEAVSISDGSRAPGAARPKSQGKRGRDKPLTWLYVTTLVLGIAIWWLGALLGNNVLAPTPPQVVESFIEGFSDGSLLMNTWASVQRVLIGFVLGVAVAIPAGFLMGWYRWARGLLEPWVQFFRTVPPLALIPLVIVFLGIGEPAKIFVIFLAAFLSSVLATFQGVRNVDVTLINAARVLGAGDGTIFVKVVIPASLPFIFVGTRVALGAAWATVVASELIAAAFGLGRMMQSASQFLDTPRIVVGIIMIGLLGFVMDRLLLLLERKLTGWQETR</sequence>
<dbReference type="Proteomes" id="UP001139722">
    <property type="component" value="Unassembled WGS sequence"/>
</dbReference>
<comment type="caution">
    <text evidence="10">The sequence shown here is derived from an EMBL/GenBank/DDBJ whole genome shotgun (WGS) entry which is preliminary data.</text>
</comment>
<gene>
    <name evidence="10" type="ORF">BJ978_000338</name>
</gene>
<feature type="transmembrane region" description="Helical" evidence="7">
    <location>
        <begin position="37"/>
        <end position="58"/>
    </location>
</feature>
<organism evidence="10 11">
    <name type="scientific">Agromyces terreus</name>
    <dbReference type="NCBI Taxonomy" id="424795"/>
    <lineage>
        <taxon>Bacteria</taxon>
        <taxon>Bacillati</taxon>
        <taxon>Actinomycetota</taxon>
        <taxon>Actinomycetes</taxon>
        <taxon>Micrococcales</taxon>
        <taxon>Microbacteriaceae</taxon>
        <taxon>Agromyces</taxon>
    </lineage>
</organism>
<name>A0A9X2H2H8_9MICO</name>
<dbReference type="SUPFAM" id="SSF161098">
    <property type="entry name" value="MetI-like"/>
    <property type="match status" value="1"/>
</dbReference>
<keyword evidence="6 7" id="KW-0472">Membrane</keyword>
<evidence type="ECO:0000256" key="8">
    <source>
        <dbReference type="SAM" id="MobiDB-lite"/>
    </source>
</evidence>
<feature type="transmembrane region" description="Helical" evidence="7">
    <location>
        <begin position="249"/>
        <end position="270"/>
    </location>
</feature>
<evidence type="ECO:0000259" key="9">
    <source>
        <dbReference type="PROSITE" id="PS50928"/>
    </source>
</evidence>
<feature type="transmembrane region" description="Helical" evidence="7">
    <location>
        <begin position="216"/>
        <end position="237"/>
    </location>
</feature>
<keyword evidence="3" id="KW-1003">Cell membrane</keyword>
<dbReference type="InterPro" id="IPR035906">
    <property type="entry name" value="MetI-like_sf"/>
</dbReference>
<keyword evidence="11" id="KW-1185">Reference proteome</keyword>
<evidence type="ECO:0000256" key="6">
    <source>
        <dbReference type="ARBA" id="ARBA00023136"/>
    </source>
</evidence>
<feature type="transmembrane region" description="Helical" evidence="7">
    <location>
        <begin position="127"/>
        <end position="147"/>
    </location>
</feature>
<feature type="transmembrane region" description="Helical" evidence="7">
    <location>
        <begin position="94"/>
        <end position="115"/>
    </location>
</feature>
<dbReference type="Pfam" id="PF00528">
    <property type="entry name" value="BPD_transp_1"/>
    <property type="match status" value="1"/>
</dbReference>
<dbReference type="Gene3D" id="1.10.3720.10">
    <property type="entry name" value="MetI-like"/>
    <property type="match status" value="1"/>
</dbReference>
<dbReference type="GO" id="GO:0005886">
    <property type="term" value="C:plasma membrane"/>
    <property type="evidence" value="ECO:0007669"/>
    <property type="project" value="UniProtKB-SubCell"/>
</dbReference>
<comment type="subcellular location">
    <subcellularLocation>
        <location evidence="1 7">Cell membrane</location>
        <topology evidence="1 7">Multi-pass membrane protein</topology>
    </subcellularLocation>
</comment>
<evidence type="ECO:0000313" key="10">
    <source>
        <dbReference type="EMBL" id="MCP2369662.1"/>
    </source>
</evidence>
<dbReference type="PANTHER" id="PTHR30151:SF0">
    <property type="entry name" value="ABC TRANSPORTER PERMEASE PROTEIN MJ0413-RELATED"/>
    <property type="match status" value="1"/>
</dbReference>
<feature type="transmembrane region" description="Helical" evidence="7">
    <location>
        <begin position="153"/>
        <end position="172"/>
    </location>
</feature>
<reference evidence="10" key="1">
    <citation type="submission" date="2022-06" db="EMBL/GenBank/DDBJ databases">
        <title>Sequencing the genomes of 1000 actinobacteria strains.</title>
        <authorList>
            <person name="Klenk H.-P."/>
        </authorList>
    </citation>
    <scope>NUCLEOTIDE SEQUENCE</scope>
    <source>
        <strain evidence="10">DSM 22016</strain>
    </source>
</reference>
<keyword evidence="4 7" id="KW-0812">Transmembrane</keyword>
<protein>
    <submittedName>
        <fullName evidence="10">NitT/TauT family transport system permease protein</fullName>
    </submittedName>
</protein>
<dbReference type="PANTHER" id="PTHR30151">
    <property type="entry name" value="ALKANE SULFONATE ABC TRANSPORTER-RELATED, MEMBRANE SUBUNIT"/>
    <property type="match status" value="1"/>
</dbReference>
<evidence type="ECO:0000256" key="3">
    <source>
        <dbReference type="ARBA" id="ARBA00022475"/>
    </source>
</evidence>
<dbReference type="GO" id="GO:0042918">
    <property type="term" value="P:alkanesulfonate transmembrane transport"/>
    <property type="evidence" value="ECO:0007669"/>
    <property type="project" value="UniProtKB-ARBA"/>
</dbReference>
<dbReference type="AlphaFoldDB" id="A0A9X2H2H8"/>
<proteinExistence type="inferred from homology"/>
<dbReference type="EMBL" id="JAMZDY010000001">
    <property type="protein sequence ID" value="MCP2369662.1"/>
    <property type="molecule type" value="Genomic_DNA"/>
</dbReference>
<feature type="domain" description="ABC transmembrane type-1" evidence="9">
    <location>
        <begin position="87"/>
        <end position="267"/>
    </location>
</feature>
<evidence type="ECO:0000256" key="1">
    <source>
        <dbReference type="ARBA" id="ARBA00004651"/>
    </source>
</evidence>
<evidence type="ECO:0000313" key="11">
    <source>
        <dbReference type="Proteomes" id="UP001139722"/>
    </source>
</evidence>
<dbReference type="PROSITE" id="PS50928">
    <property type="entry name" value="ABC_TM1"/>
    <property type="match status" value="1"/>
</dbReference>
<evidence type="ECO:0000256" key="5">
    <source>
        <dbReference type="ARBA" id="ARBA00022989"/>
    </source>
</evidence>
<evidence type="ECO:0000256" key="7">
    <source>
        <dbReference type="RuleBase" id="RU363032"/>
    </source>
</evidence>
<comment type="similarity">
    <text evidence="7">Belongs to the binding-protein-dependent transport system permease family.</text>
</comment>
<accession>A0A9X2H2H8</accession>
<dbReference type="CDD" id="cd06261">
    <property type="entry name" value="TM_PBP2"/>
    <property type="match status" value="1"/>
</dbReference>
<keyword evidence="2 7" id="KW-0813">Transport</keyword>
<evidence type="ECO:0000256" key="4">
    <source>
        <dbReference type="ARBA" id="ARBA00022692"/>
    </source>
</evidence>
<evidence type="ECO:0000256" key="2">
    <source>
        <dbReference type="ARBA" id="ARBA00022448"/>
    </source>
</evidence>